<dbReference type="EMBL" id="JAAWVT010000001">
    <property type="protein sequence ID" value="NKG19272.1"/>
    <property type="molecule type" value="Genomic_DNA"/>
</dbReference>
<keyword evidence="8" id="KW-1185">Reference proteome</keyword>
<dbReference type="PANTHER" id="PTHR11706:SF33">
    <property type="entry name" value="NATURAL RESISTANCE-ASSOCIATED MACROPHAGE PROTEIN 2"/>
    <property type="match status" value="1"/>
</dbReference>
<reference evidence="7 8" key="1">
    <citation type="submission" date="2020-04" db="EMBL/GenBank/DDBJ databases">
        <title>Paeniglutamicibacter sp. ANT13_2, a novel actinomycete isolated from sediment in Antarctica.</title>
        <authorList>
            <person name="Sakdapetsiri C."/>
            <person name="Pinyakong O."/>
        </authorList>
    </citation>
    <scope>NUCLEOTIDE SEQUENCE [LARGE SCALE GENOMIC DNA]</scope>
    <source>
        <strain evidence="7 8">ANT13_2</strain>
    </source>
</reference>
<feature type="transmembrane region" description="Helical" evidence="6">
    <location>
        <begin position="343"/>
        <end position="362"/>
    </location>
</feature>
<comment type="subcellular location">
    <subcellularLocation>
        <location evidence="1">Membrane</location>
        <topology evidence="1">Multi-pass membrane protein</topology>
    </subcellularLocation>
</comment>
<feature type="transmembrane region" description="Helical" evidence="6">
    <location>
        <begin position="207"/>
        <end position="225"/>
    </location>
</feature>
<sequence length="425" mass="43943">MTKEISDATVVIDTSASPSTRLPPAKRLLWMLGPALVAGVAYLDPGNVAANMSAGAQYGYLLVWVVISGNIMAWLVQYLSAKLGVVTGKSLPEVLRERFGSRAGRLAYWIQAEAVAMATDIAEVIGGAVALYLLFGLPLLAGGLITGVISMSLLLIQSRRGPWVFERIVIGLLLIIAVGFCAGVVIAPPEAAGLAGGLIPRFADTNSVLLAVSILGATIMPHAIYAHSSLARDRFGKVPNMLAIPRLLRATRWDVSIAMLIAGSVNVAMLLLAAVNLAGVEGTESLEGAHAALGAALGPVIATLFAVGLLASGLASTAVGAYAGAEIMAGLLHRNISLLGRRLVTLAPALVILAAGVDPTLALILSQVALSFGIPFALIPLVNLTARTSVMGQHANRWFTTAAGILISVLLVSLNVLLIVLTIRG</sequence>
<evidence type="ECO:0000313" key="7">
    <source>
        <dbReference type="EMBL" id="NKG19272.1"/>
    </source>
</evidence>
<evidence type="ECO:0000256" key="5">
    <source>
        <dbReference type="ARBA" id="ARBA00023136"/>
    </source>
</evidence>
<proteinExistence type="predicted"/>
<feature type="transmembrane region" description="Helical" evidence="6">
    <location>
        <begin position="300"/>
        <end position="323"/>
    </location>
</feature>
<keyword evidence="3 6" id="KW-0812">Transmembrane</keyword>
<gene>
    <name evidence="7" type="ORF">HED64_00955</name>
</gene>
<keyword evidence="2" id="KW-0813">Transport</keyword>
<keyword evidence="5 6" id="KW-0472">Membrane</keyword>
<dbReference type="Pfam" id="PF01566">
    <property type="entry name" value="Nramp"/>
    <property type="match status" value="1"/>
</dbReference>
<dbReference type="InterPro" id="IPR001046">
    <property type="entry name" value="NRAMP_fam"/>
</dbReference>
<feature type="transmembrane region" description="Helical" evidence="6">
    <location>
        <begin position="255"/>
        <end position="280"/>
    </location>
</feature>
<dbReference type="PRINTS" id="PR00447">
    <property type="entry name" value="NATRESASSCMP"/>
</dbReference>
<feature type="transmembrane region" description="Helical" evidence="6">
    <location>
        <begin position="131"/>
        <end position="156"/>
    </location>
</feature>
<evidence type="ECO:0000256" key="3">
    <source>
        <dbReference type="ARBA" id="ARBA00022692"/>
    </source>
</evidence>
<feature type="transmembrane region" description="Helical" evidence="6">
    <location>
        <begin position="368"/>
        <end position="386"/>
    </location>
</feature>
<feature type="transmembrane region" description="Helical" evidence="6">
    <location>
        <begin position="398"/>
        <end position="423"/>
    </location>
</feature>
<dbReference type="Proteomes" id="UP000746595">
    <property type="component" value="Unassembled WGS sequence"/>
</dbReference>
<organism evidence="7 8">
    <name type="scientific">Paeniglutamicibacter terrestris</name>
    <dbReference type="NCBI Taxonomy" id="2723403"/>
    <lineage>
        <taxon>Bacteria</taxon>
        <taxon>Bacillati</taxon>
        <taxon>Actinomycetota</taxon>
        <taxon>Actinomycetes</taxon>
        <taxon>Micrococcales</taxon>
        <taxon>Micrococcaceae</taxon>
        <taxon>Paeniglutamicibacter</taxon>
    </lineage>
</organism>
<feature type="transmembrane region" description="Helical" evidence="6">
    <location>
        <begin position="57"/>
        <end position="76"/>
    </location>
</feature>
<evidence type="ECO:0000313" key="8">
    <source>
        <dbReference type="Proteomes" id="UP000746595"/>
    </source>
</evidence>
<comment type="caution">
    <text evidence="7">The sequence shown here is derived from an EMBL/GenBank/DDBJ whole genome shotgun (WGS) entry which is preliminary data.</text>
</comment>
<dbReference type="RefSeq" id="WP_168150267.1">
    <property type="nucleotide sequence ID" value="NZ_JAAWVT010000001.1"/>
</dbReference>
<dbReference type="PANTHER" id="PTHR11706">
    <property type="entry name" value="SOLUTE CARRIER PROTEIN FAMILY 11 MEMBER"/>
    <property type="match status" value="1"/>
</dbReference>
<dbReference type="NCBIfam" id="NF001923">
    <property type="entry name" value="PRK00701.1"/>
    <property type="match status" value="1"/>
</dbReference>
<evidence type="ECO:0000256" key="1">
    <source>
        <dbReference type="ARBA" id="ARBA00004141"/>
    </source>
</evidence>
<dbReference type="NCBIfam" id="NF037982">
    <property type="entry name" value="Nramp_1"/>
    <property type="match status" value="1"/>
</dbReference>
<accession>A0ABX1FZ93</accession>
<evidence type="ECO:0000256" key="2">
    <source>
        <dbReference type="ARBA" id="ARBA00022448"/>
    </source>
</evidence>
<evidence type="ECO:0000256" key="6">
    <source>
        <dbReference type="SAM" id="Phobius"/>
    </source>
</evidence>
<feature type="transmembrane region" description="Helical" evidence="6">
    <location>
        <begin position="168"/>
        <end position="187"/>
    </location>
</feature>
<name>A0ABX1FZ93_9MICC</name>
<keyword evidence="4 6" id="KW-1133">Transmembrane helix</keyword>
<protein>
    <submittedName>
        <fullName evidence="7">Nramp family divalent metal transporter</fullName>
    </submittedName>
</protein>
<evidence type="ECO:0000256" key="4">
    <source>
        <dbReference type="ARBA" id="ARBA00022989"/>
    </source>
</evidence>